<protein>
    <submittedName>
        <fullName evidence="1">Uncharacterized protein</fullName>
    </submittedName>
</protein>
<name>A0ABM5P1C3_9MOLU</name>
<accession>A0ABM5P1C3</accession>
<evidence type="ECO:0000313" key="2">
    <source>
        <dbReference type="Proteomes" id="UP000018745"/>
    </source>
</evidence>
<sequence>MKLIFLILGGVVFASVATPVALTTDFLYGNLTIEEKAKRLGDCKIVKNKERRALDKET</sequence>
<dbReference type="RefSeq" id="WP_024071197.1">
    <property type="nucleotide sequence ID" value="NC_023062.1"/>
</dbReference>
<dbReference type="EMBL" id="CP006935">
    <property type="protein sequence ID" value="AHC40277.1"/>
    <property type="molecule type" value="Genomic_DNA"/>
</dbReference>
<gene>
    <name evidence="1" type="ORF">OVS_02075</name>
</gene>
<organism evidence="1 2">
    <name type="scientific">Mycoplasma ovis str. Michigan</name>
    <dbReference type="NCBI Taxonomy" id="1415773"/>
    <lineage>
        <taxon>Bacteria</taxon>
        <taxon>Bacillati</taxon>
        <taxon>Mycoplasmatota</taxon>
        <taxon>Mollicutes</taxon>
        <taxon>Mycoplasmataceae</taxon>
        <taxon>Mycoplasma</taxon>
    </lineage>
</organism>
<keyword evidence="2" id="KW-1185">Reference proteome</keyword>
<dbReference type="Proteomes" id="UP000018745">
    <property type="component" value="Chromosome"/>
</dbReference>
<evidence type="ECO:0000313" key="1">
    <source>
        <dbReference type="EMBL" id="AHC40277.1"/>
    </source>
</evidence>
<proteinExistence type="predicted"/>
<reference evidence="1 2" key="1">
    <citation type="journal article" date="2014" name="Genome Announc.">
        <title>Complete Genome Sequence of Mycoplasma ovis Strain Michigan, a Hemoplasma of Sheep with Two Distinct 16S rRNA Genes.</title>
        <authorList>
            <person name="Deshuillers P.L."/>
            <person name="Santos A.P."/>
            <person name="do Nascimento N.C."/>
            <person name="Hampel J.A."/>
            <person name="Bergin I.L."/>
            <person name="Dyson M.C."/>
            <person name="Messick J.B."/>
        </authorList>
    </citation>
    <scope>NUCLEOTIDE SEQUENCE [LARGE SCALE GENOMIC DNA]</scope>
    <source>
        <strain evidence="1 2">Michigan</strain>
    </source>
</reference>